<keyword evidence="3" id="KW-0378">Hydrolase</keyword>
<evidence type="ECO:0000256" key="1">
    <source>
        <dbReference type="ARBA" id="ARBA00022695"/>
    </source>
</evidence>
<dbReference type="Pfam" id="PF17919">
    <property type="entry name" value="RT_RNaseH_2"/>
    <property type="match status" value="1"/>
</dbReference>
<evidence type="ECO:0000256" key="2">
    <source>
        <dbReference type="ARBA" id="ARBA00022722"/>
    </source>
</evidence>
<evidence type="ECO:0000259" key="5">
    <source>
        <dbReference type="Pfam" id="PF17919"/>
    </source>
</evidence>
<accession>V5GHT9</accession>
<evidence type="ECO:0000313" key="6">
    <source>
        <dbReference type="EMBL" id="JAB60033.1"/>
    </source>
</evidence>
<keyword evidence="3" id="KW-0255">Endonuclease</keyword>
<dbReference type="GO" id="GO:0004519">
    <property type="term" value="F:endonuclease activity"/>
    <property type="evidence" value="ECO:0007669"/>
    <property type="project" value="UniProtKB-KW"/>
</dbReference>
<dbReference type="InterPro" id="IPR043502">
    <property type="entry name" value="DNA/RNA_pol_sf"/>
</dbReference>
<dbReference type="FunFam" id="3.10.20.370:FF:000001">
    <property type="entry name" value="Retrovirus-related Pol polyprotein from transposon 17.6-like protein"/>
    <property type="match status" value="1"/>
</dbReference>
<dbReference type="SUPFAM" id="SSF56672">
    <property type="entry name" value="DNA/RNA polymerases"/>
    <property type="match status" value="1"/>
</dbReference>
<sequence>PLHMLTKKDTSFIWGLEQKRSFEILKEKLTTAPVLQHFNPNKGCELRVDACTVGIGAILLQEGDDGQPHPIAYVSRSLSKAERNYTITELEGLAAIWSLDYLRHLIYG</sequence>
<name>V5GHT9_ANOGL</name>
<evidence type="ECO:0000256" key="3">
    <source>
        <dbReference type="ARBA" id="ARBA00022759"/>
    </source>
</evidence>
<dbReference type="InterPro" id="IPR043128">
    <property type="entry name" value="Rev_trsase/Diguanyl_cyclase"/>
</dbReference>
<feature type="domain" description="Reverse transcriptase/retrotransposon-derived protein RNase H-like" evidence="5">
    <location>
        <begin position="14"/>
        <end position="108"/>
    </location>
</feature>
<evidence type="ECO:0000256" key="4">
    <source>
        <dbReference type="ARBA" id="ARBA00022918"/>
    </source>
</evidence>
<dbReference type="InterPro" id="IPR041577">
    <property type="entry name" value="RT_RNaseH_2"/>
</dbReference>
<gene>
    <name evidence="6" type="primary">RTF21</name>
</gene>
<dbReference type="Gene3D" id="3.10.20.370">
    <property type="match status" value="1"/>
</dbReference>
<dbReference type="PANTHER" id="PTHR34072">
    <property type="entry name" value="ENZYMATIC POLYPROTEIN-RELATED"/>
    <property type="match status" value="1"/>
</dbReference>
<keyword evidence="1" id="KW-0548">Nucleotidyltransferase</keyword>
<keyword evidence="4" id="KW-0695">RNA-directed DNA polymerase</keyword>
<reference evidence="6" key="1">
    <citation type="submission" date="2013-07" db="EMBL/GenBank/DDBJ databases">
        <title>Midgut Transcriptome Profiling of Anoplphora glabripennis, a Lignocellulose Degrading, Wood-Boring Cerambycid.</title>
        <authorList>
            <person name="Scully E.D."/>
            <person name="Hoover K."/>
            <person name="Carlson J.E."/>
            <person name="Tien M."/>
            <person name="Geib S.M."/>
        </authorList>
    </citation>
    <scope>NUCLEOTIDE SEQUENCE</scope>
</reference>
<dbReference type="AlphaFoldDB" id="V5GHT9"/>
<keyword evidence="1" id="KW-0808">Transferase</keyword>
<dbReference type="Gene3D" id="3.30.70.270">
    <property type="match status" value="1"/>
</dbReference>
<dbReference type="EMBL" id="GALX01008433">
    <property type="protein sequence ID" value="JAB60033.1"/>
    <property type="molecule type" value="Transcribed_RNA"/>
</dbReference>
<proteinExistence type="predicted"/>
<organism evidence="6">
    <name type="scientific">Anoplophora glabripennis</name>
    <name type="common">Asian longhorn beetle</name>
    <name type="synonym">Anoplophora nobilis</name>
    <dbReference type="NCBI Taxonomy" id="217634"/>
    <lineage>
        <taxon>Eukaryota</taxon>
        <taxon>Metazoa</taxon>
        <taxon>Ecdysozoa</taxon>
        <taxon>Arthropoda</taxon>
        <taxon>Hexapoda</taxon>
        <taxon>Insecta</taxon>
        <taxon>Pterygota</taxon>
        <taxon>Neoptera</taxon>
        <taxon>Endopterygota</taxon>
        <taxon>Coleoptera</taxon>
        <taxon>Polyphaga</taxon>
        <taxon>Cucujiformia</taxon>
        <taxon>Chrysomeloidea</taxon>
        <taxon>Cerambycidae</taxon>
        <taxon>Lamiinae</taxon>
        <taxon>Lamiini</taxon>
        <taxon>Anoplophora</taxon>
    </lineage>
</organism>
<keyword evidence="2" id="KW-0540">Nuclease</keyword>
<feature type="non-terminal residue" evidence="6">
    <location>
        <position position="1"/>
    </location>
</feature>
<dbReference type="GO" id="GO:0003964">
    <property type="term" value="F:RNA-directed DNA polymerase activity"/>
    <property type="evidence" value="ECO:0007669"/>
    <property type="project" value="UniProtKB-KW"/>
</dbReference>
<protein>
    <submittedName>
        <fullName evidence="6">Retrotransposable element</fullName>
    </submittedName>
</protein>
<feature type="non-terminal residue" evidence="6">
    <location>
        <position position="108"/>
    </location>
</feature>